<feature type="transmembrane region" description="Helical" evidence="1">
    <location>
        <begin position="113"/>
        <end position="131"/>
    </location>
</feature>
<keyword evidence="1" id="KW-0472">Membrane</keyword>
<reference evidence="2 3" key="1">
    <citation type="submission" date="2020-04" db="EMBL/GenBank/DDBJ databases">
        <authorList>
            <person name="Zheng R.K."/>
            <person name="Sun C.M."/>
        </authorList>
    </citation>
    <scope>NUCLEOTIDE SEQUENCE [LARGE SCALE GENOMIC DNA]</scope>
    <source>
        <strain evidence="3">zrk29</strain>
    </source>
</reference>
<keyword evidence="1" id="KW-1133">Transmembrane helix</keyword>
<protein>
    <submittedName>
        <fullName evidence="2">Uncharacterized protein</fullName>
    </submittedName>
</protein>
<feature type="transmembrane region" description="Helical" evidence="1">
    <location>
        <begin position="48"/>
        <end position="66"/>
    </location>
</feature>
<sequence>MASHQNKVYSYYVIFNIVFYWLMLILLPVLLVFSYAIDLHLLYKENDIILVSIALVVLVTMIGTIYMLIKRGKLKKIVKTHYQKEFVFLSFMNVLSILGFVVLYDYLGGNRNYIANILVIISAFLFVLLMYTGKRYFKIDYISR</sequence>
<keyword evidence="3" id="KW-1185">Reference proteome</keyword>
<evidence type="ECO:0000313" key="3">
    <source>
        <dbReference type="Proteomes" id="UP000512167"/>
    </source>
</evidence>
<feature type="transmembrane region" description="Helical" evidence="1">
    <location>
        <begin position="12"/>
        <end position="36"/>
    </location>
</feature>
<feature type="transmembrane region" description="Helical" evidence="1">
    <location>
        <begin position="86"/>
        <end position="107"/>
    </location>
</feature>
<keyword evidence="1" id="KW-0812">Transmembrane</keyword>
<name>A0A7L6N2C1_9MOLU</name>
<dbReference type="Proteomes" id="UP000512167">
    <property type="component" value="Chromosome"/>
</dbReference>
<evidence type="ECO:0000313" key="2">
    <source>
        <dbReference type="EMBL" id="QLY39592.1"/>
    </source>
</evidence>
<accession>A0A7L6N2C1</accession>
<evidence type="ECO:0000256" key="1">
    <source>
        <dbReference type="SAM" id="Phobius"/>
    </source>
</evidence>
<dbReference type="EMBL" id="CP051151">
    <property type="protein sequence ID" value="QLY39592.1"/>
    <property type="molecule type" value="Genomic_DNA"/>
</dbReference>
<proteinExistence type="predicted"/>
<organism evidence="2 3">
    <name type="scientific">Hujiaoplasma nucleasis</name>
    <dbReference type="NCBI Taxonomy" id="2725268"/>
    <lineage>
        <taxon>Bacteria</taxon>
        <taxon>Bacillati</taxon>
        <taxon>Mycoplasmatota</taxon>
        <taxon>Mollicutes</taxon>
        <taxon>Candidatus Izemoplasmatales</taxon>
        <taxon>Hujiaoplasmataceae</taxon>
        <taxon>Hujiaoplasma</taxon>
    </lineage>
</organism>
<dbReference type="RefSeq" id="WP_312032068.1">
    <property type="nucleotide sequence ID" value="NZ_CP051151.1"/>
</dbReference>
<gene>
    <name evidence="2" type="ORF">HF295_01430</name>
</gene>
<dbReference type="KEGG" id="tbk:HF295_01430"/>
<dbReference type="AlphaFoldDB" id="A0A7L6N2C1"/>